<evidence type="ECO:0000313" key="2">
    <source>
        <dbReference type="EMBL" id="VDN90593.1"/>
    </source>
</evidence>
<keyword evidence="3" id="KW-1185">Reference proteome</keyword>
<feature type="region of interest" description="Disordered" evidence="1">
    <location>
        <begin position="1"/>
        <end position="25"/>
    </location>
</feature>
<sequence>MIQATTQHHQPPPQNNPTGRTFRHSSLCREKETARHTCKRDSPAQSARLLLSFSCTLFMPECHVWGSDSAWDNAAAWERERLLFALPFDDSSCIPPLFFVCAILLAR</sequence>
<evidence type="ECO:0000313" key="3">
    <source>
        <dbReference type="Proteomes" id="UP000278627"/>
    </source>
</evidence>
<dbReference type="Proteomes" id="UP000278627">
    <property type="component" value="Unassembled WGS sequence"/>
</dbReference>
<reference evidence="2 3" key="2">
    <citation type="submission" date="2018-11" db="EMBL/GenBank/DDBJ databases">
        <authorList>
            <consortium name="Pathogen Informatics"/>
        </authorList>
    </citation>
    <scope>NUCLEOTIDE SEQUENCE [LARGE SCALE GENOMIC DNA]</scope>
</reference>
<proteinExistence type="predicted"/>
<name>A0A0N4TM04_BRUPA</name>
<gene>
    <name evidence="2" type="ORF">BPAG_LOCUS9407</name>
</gene>
<dbReference type="WBParaSite" id="BPAG_0000944501-mRNA-1">
    <property type="protein sequence ID" value="BPAG_0000944501-mRNA-1"/>
    <property type="gene ID" value="BPAG_0000944501"/>
</dbReference>
<organism evidence="4">
    <name type="scientific">Brugia pahangi</name>
    <name type="common">Filarial nematode worm</name>
    <dbReference type="NCBI Taxonomy" id="6280"/>
    <lineage>
        <taxon>Eukaryota</taxon>
        <taxon>Metazoa</taxon>
        <taxon>Ecdysozoa</taxon>
        <taxon>Nematoda</taxon>
        <taxon>Chromadorea</taxon>
        <taxon>Rhabditida</taxon>
        <taxon>Spirurina</taxon>
        <taxon>Spiruromorpha</taxon>
        <taxon>Filarioidea</taxon>
        <taxon>Onchocercidae</taxon>
        <taxon>Brugia</taxon>
    </lineage>
</organism>
<accession>A0A0N4TM04</accession>
<evidence type="ECO:0000256" key="1">
    <source>
        <dbReference type="SAM" id="MobiDB-lite"/>
    </source>
</evidence>
<evidence type="ECO:0000313" key="4">
    <source>
        <dbReference type="WBParaSite" id="BPAG_0000944501-mRNA-1"/>
    </source>
</evidence>
<dbReference type="AlphaFoldDB" id="A0A0N4TM04"/>
<protein>
    <submittedName>
        <fullName evidence="2 4">Uncharacterized protein</fullName>
    </submittedName>
</protein>
<reference evidence="4" key="1">
    <citation type="submission" date="2017-02" db="UniProtKB">
        <authorList>
            <consortium name="WormBaseParasite"/>
        </authorList>
    </citation>
    <scope>IDENTIFICATION</scope>
</reference>
<dbReference type="EMBL" id="UZAD01013155">
    <property type="protein sequence ID" value="VDN90593.1"/>
    <property type="molecule type" value="Genomic_DNA"/>
</dbReference>